<name>C4G8E8_9FIRM</name>
<dbReference type="RefSeq" id="WP_006905283.1">
    <property type="nucleotide sequence ID" value="NZ_GG665866.1"/>
</dbReference>
<dbReference type="PANTHER" id="PTHR35868:SF3">
    <property type="entry name" value="DUF2804 DOMAIN-CONTAINING PROTEIN"/>
    <property type="match status" value="1"/>
</dbReference>
<evidence type="ECO:0000313" key="2">
    <source>
        <dbReference type="Proteomes" id="UP000003494"/>
    </source>
</evidence>
<reference evidence="1" key="1">
    <citation type="submission" date="2009-04" db="EMBL/GenBank/DDBJ databases">
        <authorList>
            <person name="Weinstock G."/>
            <person name="Sodergren E."/>
            <person name="Clifton S."/>
            <person name="Fulton L."/>
            <person name="Fulton B."/>
            <person name="Courtney L."/>
            <person name="Fronick C."/>
            <person name="Harrison M."/>
            <person name="Strong C."/>
            <person name="Farmer C."/>
            <person name="Delahaunty K."/>
            <person name="Markovic C."/>
            <person name="Hall O."/>
            <person name="Minx P."/>
            <person name="Tomlinson C."/>
            <person name="Mitreva M."/>
            <person name="Nelson J."/>
            <person name="Hou S."/>
            <person name="Wollam A."/>
            <person name="Pepin K.H."/>
            <person name="Johnson M."/>
            <person name="Bhonagiri V."/>
            <person name="Nash W.E."/>
            <person name="Warren W."/>
            <person name="Chinwalla A."/>
            <person name="Mardis E.R."/>
            <person name="Wilson R.K."/>
        </authorList>
    </citation>
    <scope>NUCLEOTIDE SEQUENCE [LARGE SCALE GENOMIC DNA]</scope>
    <source>
        <strain evidence="1">DSM 14600</strain>
    </source>
</reference>
<dbReference type="PANTHER" id="PTHR35868">
    <property type="entry name" value="DUF2804 DOMAIN-CONTAINING PROTEIN-RELATED"/>
    <property type="match status" value="1"/>
</dbReference>
<dbReference type="EMBL" id="ACIP02000001">
    <property type="protein sequence ID" value="EEP28895.1"/>
    <property type="molecule type" value="Genomic_DNA"/>
</dbReference>
<dbReference type="Proteomes" id="UP000003494">
    <property type="component" value="Unassembled WGS sequence"/>
</dbReference>
<dbReference type="InterPro" id="IPR021243">
    <property type="entry name" value="DUF2804"/>
</dbReference>
<dbReference type="STRING" id="626523.GCWU000342_00244"/>
<protein>
    <recommendedName>
        <fullName evidence="3">DUF2804 domain-containing protein</fullName>
    </recommendedName>
</protein>
<organism evidence="1 2">
    <name type="scientific">Shuttleworthella satelles DSM 14600</name>
    <dbReference type="NCBI Taxonomy" id="626523"/>
    <lineage>
        <taxon>Bacteria</taxon>
        <taxon>Bacillati</taxon>
        <taxon>Bacillota</taxon>
        <taxon>Clostridia</taxon>
        <taxon>Lachnospirales</taxon>
        <taxon>Lachnospiraceae</taxon>
        <taxon>Shuttleworthella</taxon>
    </lineage>
</organism>
<dbReference type="HOGENOM" id="CLU_068418_0_0_9"/>
<accession>C4G8E8</accession>
<evidence type="ECO:0000313" key="1">
    <source>
        <dbReference type="EMBL" id="EEP28895.1"/>
    </source>
</evidence>
<sequence length="370" mass="43198">MRNHEVTRRQNLLDSYGNIAEPGWSRRQLQTYRREDIKAPAFRIKEWDYYLILNKDFGLALTMSDDGYMGLQSASFLKFTDQPFEHTETIFNLLPMGRLKMPETSSCGNCLYRDDRLFLSYEISNLPSGRGRRRHLICNFRNFYHGKSLKCNIFLDEPDMDTMVIATPWNRKHAFYYNQKINCMRASGKVLFDGRIYRFNPRTDFGTLDWGRGVWTYENTWYWGTCSCDMDGHSFGFNIGYGFGNTRAASENVLFWDGAAHKLDDIMFLIPGDHGSDPIRDRGKEGKRRGGGGRDAIRYLEKWRYTSSDGRFEMDFVPIIDRRAKIDRKFICSDQHQVFGKMSGTAILDDGRKIVLKDVLCSAEHIYNRF</sequence>
<proteinExistence type="predicted"/>
<evidence type="ECO:0008006" key="3">
    <source>
        <dbReference type="Google" id="ProtNLM"/>
    </source>
</evidence>
<dbReference type="eggNOG" id="COG3250">
    <property type="taxonomic scope" value="Bacteria"/>
</dbReference>
<gene>
    <name evidence="1" type="ORF">GCWU000342_00244</name>
</gene>
<dbReference type="AlphaFoldDB" id="C4G8E8"/>
<dbReference type="Pfam" id="PF10974">
    <property type="entry name" value="DUF2804"/>
    <property type="match status" value="1"/>
</dbReference>
<keyword evidence="2" id="KW-1185">Reference proteome</keyword>
<comment type="caution">
    <text evidence="1">The sequence shown here is derived from an EMBL/GenBank/DDBJ whole genome shotgun (WGS) entry which is preliminary data.</text>
</comment>